<dbReference type="EMBL" id="LXQA010236556">
    <property type="protein sequence ID" value="MCI36700.1"/>
    <property type="molecule type" value="Genomic_DNA"/>
</dbReference>
<comment type="caution">
    <text evidence="1">The sequence shown here is derived from an EMBL/GenBank/DDBJ whole genome shotgun (WGS) entry which is preliminary data.</text>
</comment>
<reference evidence="1 2" key="1">
    <citation type="journal article" date="2018" name="Front. Plant Sci.">
        <title>Red Clover (Trifolium pratense) and Zigzag Clover (T. medium) - A Picture of Genomic Similarities and Differences.</title>
        <authorList>
            <person name="Dluhosova J."/>
            <person name="Istvanek J."/>
            <person name="Nedelnik J."/>
            <person name="Repkova J."/>
        </authorList>
    </citation>
    <scope>NUCLEOTIDE SEQUENCE [LARGE SCALE GENOMIC DNA]</scope>
    <source>
        <strain evidence="2">cv. 10/8</strain>
        <tissue evidence="1">Leaf</tissue>
    </source>
</reference>
<proteinExistence type="predicted"/>
<keyword evidence="1" id="KW-0808">Transferase</keyword>
<evidence type="ECO:0000313" key="2">
    <source>
        <dbReference type="Proteomes" id="UP000265520"/>
    </source>
</evidence>
<sequence length="105" mass="11917">MFKCNHSLSVTPPRSFGNYTNCSSYNIYYDPHNADQPPSFKVPSSLAKCTMFQVAIKDIPTSDPFYFLSPDIAFEVQLSDDCNKCFRHQGGRCQLDIHGKFHCAQ</sequence>
<protein>
    <submittedName>
        <fullName evidence="1">Putative serine/threonine-protein kinase</fullName>
    </submittedName>
</protein>
<organism evidence="1 2">
    <name type="scientific">Trifolium medium</name>
    <dbReference type="NCBI Taxonomy" id="97028"/>
    <lineage>
        <taxon>Eukaryota</taxon>
        <taxon>Viridiplantae</taxon>
        <taxon>Streptophyta</taxon>
        <taxon>Embryophyta</taxon>
        <taxon>Tracheophyta</taxon>
        <taxon>Spermatophyta</taxon>
        <taxon>Magnoliopsida</taxon>
        <taxon>eudicotyledons</taxon>
        <taxon>Gunneridae</taxon>
        <taxon>Pentapetalae</taxon>
        <taxon>rosids</taxon>
        <taxon>fabids</taxon>
        <taxon>Fabales</taxon>
        <taxon>Fabaceae</taxon>
        <taxon>Papilionoideae</taxon>
        <taxon>50 kb inversion clade</taxon>
        <taxon>NPAAA clade</taxon>
        <taxon>Hologalegina</taxon>
        <taxon>IRL clade</taxon>
        <taxon>Trifolieae</taxon>
        <taxon>Trifolium</taxon>
    </lineage>
</organism>
<dbReference type="GO" id="GO:0016301">
    <property type="term" value="F:kinase activity"/>
    <property type="evidence" value="ECO:0007669"/>
    <property type="project" value="UniProtKB-KW"/>
</dbReference>
<keyword evidence="1" id="KW-0418">Kinase</keyword>
<name>A0A392RLM2_9FABA</name>
<dbReference type="Proteomes" id="UP000265520">
    <property type="component" value="Unassembled WGS sequence"/>
</dbReference>
<dbReference type="AlphaFoldDB" id="A0A392RLM2"/>
<feature type="non-terminal residue" evidence="1">
    <location>
        <position position="105"/>
    </location>
</feature>
<accession>A0A392RLM2</accession>
<keyword evidence="2" id="KW-1185">Reference proteome</keyword>
<evidence type="ECO:0000313" key="1">
    <source>
        <dbReference type="EMBL" id="MCI36700.1"/>
    </source>
</evidence>